<evidence type="ECO:0000256" key="6">
    <source>
        <dbReference type="ARBA" id="ARBA00038076"/>
    </source>
</evidence>
<organism evidence="10 11">
    <name type="scientific">Herpetosiphon gulosus</name>
    <dbReference type="NCBI Taxonomy" id="1973496"/>
    <lineage>
        <taxon>Bacteria</taxon>
        <taxon>Bacillati</taxon>
        <taxon>Chloroflexota</taxon>
        <taxon>Chloroflexia</taxon>
        <taxon>Herpetosiphonales</taxon>
        <taxon>Herpetosiphonaceae</taxon>
        <taxon>Herpetosiphon</taxon>
    </lineage>
</organism>
<gene>
    <name evidence="10" type="primary">ytrF</name>
    <name evidence="10" type="ORF">Hgul01_01109</name>
</gene>
<comment type="similarity">
    <text evidence="6">Belongs to the ABC-4 integral membrane protein family.</text>
</comment>
<dbReference type="PANTHER" id="PTHR30572:SF4">
    <property type="entry name" value="ABC TRANSPORTER PERMEASE YTRF"/>
    <property type="match status" value="1"/>
</dbReference>
<sequence>MTFGDILRTAWSNLTRRKVRTSLTSLGVTVGIFTIVVMLSLGVGVQRVIQQQFDAIGLENVVVQPRDAERNPYTRYVRPEREVVISPAKIAEWQQRPDIVSVTPIVDVNESISKRLVLPGDATATIAVGVDPGVGINNPFETPPTALAGVLRPTKDGEIVISQRALRRLGLTAEVNNLIGQEVQLVMETPRGESQTFDYTLVGVSSADNNLVALTPNDSIALKAWWFNEPDLLATEGYDYALIRAKDLNVARQLTNELRAERFRVQSVETVLELASKIFLVINIMLGSVGGLALFVATIGIMNTMIMAIYERTREIGTLKAIGASRGNIRTLFMTEAGMIGFFGGVVGLLGGWGTGRVLNRFALAYLEQEQVPIRGDFFYIPPWLIALALGFGLVVGIIAGLYPAARAARLDPIKALRHE</sequence>
<dbReference type="PANTHER" id="PTHR30572">
    <property type="entry name" value="MEMBRANE COMPONENT OF TRANSPORTER-RELATED"/>
    <property type="match status" value="1"/>
</dbReference>
<dbReference type="InterPro" id="IPR050250">
    <property type="entry name" value="Macrolide_Exporter_MacB"/>
</dbReference>
<protein>
    <submittedName>
        <fullName evidence="10">ABC transporter permease YtrF</fullName>
    </submittedName>
</protein>
<feature type="domain" description="ABC3 transporter permease C-terminal" evidence="8">
    <location>
        <begin position="289"/>
        <end position="413"/>
    </location>
</feature>
<keyword evidence="3 7" id="KW-0812">Transmembrane</keyword>
<keyword evidence="11" id="KW-1185">Reference proteome</keyword>
<dbReference type="RefSeq" id="WP_345720963.1">
    <property type="nucleotide sequence ID" value="NZ_BAABRU010000003.1"/>
</dbReference>
<evidence type="ECO:0000256" key="3">
    <source>
        <dbReference type="ARBA" id="ARBA00022692"/>
    </source>
</evidence>
<feature type="transmembrane region" description="Helical" evidence="7">
    <location>
        <begin position="21"/>
        <end position="43"/>
    </location>
</feature>
<evidence type="ECO:0000256" key="4">
    <source>
        <dbReference type="ARBA" id="ARBA00022989"/>
    </source>
</evidence>
<evidence type="ECO:0000313" key="10">
    <source>
        <dbReference type="EMBL" id="GAA5527325.1"/>
    </source>
</evidence>
<dbReference type="Pfam" id="PF02687">
    <property type="entry name" value="FtsX"/>
    <property type="match status" value="1"/>
</dbReference>
<dbReference type="EMBL" id="BAABRU010000003">
    <property type="protein sequence ID" value="GAA5527325.1"/>
    <property type="molecule type" value="Genomic_DNA"/>
</dbReference>
<keyword evidence="4 7" id="KW-1133">Transmembrane helix</keyword>
<keyword evidence="5 7" id="KW-0472">Membrane</keyword>
<feature type="transmembrane region" description="Helical" evidence="7">
    <location>
        <begin position="384"/>
        <end position="405"/>
    </location>
</feature>
<reference evidence="10 11" key="1">
    <citation type="submission" date="2024-02" db="EMBL/GenBank/DDBJ databases">
        <title>Herpetosiphon gulosus NBRC 112829.</title>
        <authorList>
            <person name="Ichikawa N."/>
            <person name="Katano-Makiyama Y."/>
            <person name="Hidaka K."/>
        </authorList>
    </citation>
    <scope>NUCLEOTIDE SEQUENCE [LARGE SCALE GENOMIC DNA]</scope>
    <source>
        <strain evidence="10 11">NBRC 112829</strain>
    </source>
</reference>
<accession>A0ABP9WW12</accession>
<evidence type="ECO:0000259" key="9">
    <source>
        <dbReference type="Pfam" id="PF12704"/>
    </source>
</evidence>
<dbReference type="Proteomes" id="UP001428290">
    <property type="component" value="Unassembled WGS sequence"/>
</dbReference>
<dbReference type="Pfam" id="PF12704">
    <property type="entry name" value="MacB_PCD"/>
    <property type="match status" value="1"/>
</dbReference>
<name>A0ABP9WW12_9CHLR</name>
<comment type="caution">
    <text evidence="10">The sequence shown here is derived from an EMBL/GenBank/DDBJ whole genome shotgun (WGS) entry which is preliminary data.</text>
</comment>
<evidence type="ECO:0000256" key="7">
    <source>
        <dbReference type="SAM" id="Phobius"/>
    </source>
</evidence>
<evidence type="ECO:0000256" key="2">
    <source>
        <dbReference type="ARBA" id="ARBA00022475"/>
    </source>
</evidence>
<feature type="transmembrane region" description="Helical" evidence="7">
    <location>
        <begin position="278"/>
        <end position="310"/>
    </location>
</feature>
<evidence type="ECO:0000313" key="11">
    <source>
        <dbReference type="Proteomes" id="UP001428290"/>
    </source>
</evidence>
<feature type="transmembrane region" description="Helical" evidence="7">
    <location>
        <begin position="331"/>
        <end position="353"/>
    </location>
</feature>
<evidence type="ECO:0000256" key="1">
    <source>
        <dbReference type="ARBA" id="ARBA00004651"/>
    </source>
</evidence>
<keyword evidence="2" id="KW-1003">Cell membrane</keyword>
<comment type="subcellular location">
    <subcellularLocation>
        <location evidence="1">Cell membrane</location>
        <topology evidence="1">Multi-pass membrane protein</topology>
    </subcellularLocation>
</comment>
<proteinExistence type="inferred from homology"/>
<dbReference type="InterPro" id="IPR025857">
    <property type="entry name" value="MacB_PCD"/>
</dbReference>
<evidence type="ECO:0000259" key="8">
    <source>
        <dbReference type="Pfam" id="PF02687"/>
    </source>
</evidence>
<feature type="domain" description="MacB-like periplasmic core" evidence="9">
    <location>
        <begin position="21"/>
        <end position="260"/>
    </location>
</feature>
<dbReference type="InterPro" id="IPR003838">
    <property type="entry name" value="ABC3_permease_C"/>
</dbReference>
<evidence type="ECO:0000256" key="5">
    <source>
        <dbReference type="ARBA" id="ARBA00023136"/>
    </source>
</evidence>